<evidence type="ECO:0000313" key="9">
    <source>
        <dbReference type="Proteomes" id="UP000012065"/>
    </source>
</evidence>
<dbReference type="PROSITE" id="PS50305">
    <property type="entry name" value="SIRTUIN"/>
    <property type="match status" value="1"/>
</dbReference>
<keyword evidence="8" id="KW-0378">Hydrolase</keyword>
<dbReference type="EMBL" id="CAOJ01012912">
    <property type="protein sequence ID" value="CCO34325.1"/>
    <property type="molecule type" value="Genomic_DNA"/>
</dbReference>
<evidence type="ECO:0000256" key="1">
    <source>
        <dbReference type="ARBA" id="ARBA00004173"/>
    </source>
</evidence>
<comment type="caution">
    <text evidence="8">The sequence shown here is derived from an EMBL/GenBank/DDBJ whole genome shotgun (WGS) entry which is preliminary data.</text>
</comment>
<name>M5C5F5_THACB</name>
<dbReference type="PANTHER" id="PTHR11085:SF10">
    <property type="entry name" value="NAD-DEPENDENT PROTEIN DEACYLASE SIRTUIN-5, MITOCHONDRIAL-RELATED"/>
    <property type="match status" value="1"/>
</dbReference>
<dbReference type="GO" id="GO:0016787">
    <property type="term" value="F:hydrolase activity"/>
    <property type="evidence" value="ECO:0007669"/>
    <property type="project" value="UniProtKB-KW"/>
</dbReference>
<evidence type="ECO:0000256" key="6">
    <source>
        <dbReference type="PROSITE-ProRule" id="PRU00236"/>
    </source>
</evidence>
<dbReference type="EC" id="3.5.1.-" evidence="8"/>
<evidence type="ECO:0000256" key="4">
    <source>
        <dbReference type="ARBA" id="ARBA00023027"/>
    </source>
</evidence>
<evidence type="ECO:0000259" key="7">
    <source>
        <dbReference type="PROSITE" id="PS50305"/>
    </source>
</evidence>
<dbReference type="InterPro" id="IPR050134">
    <property type="entry name" value="NAD-dep_sirtuin_deacylases"/>
</dbReference>
<dbReference type="SUPFAM" id="SSF52467">
    <property type="entry name" value="DHS-like NAD/FAD-binding domain"/>
    <property type="match status" value="1"/>
</dbReference>
<evidence type="ECO:0000256" key="5">
    <source>
        <dbReference type="ARBA" id="ARBA00023128"/>
    </source>
</evidence>
<dbReference type="Gene3D" id="3.40.50.1220">
    <property type="entry name" value="TPP-binding domain"/>
    <property type="match status" value="1"/>
</dbReference>
<dbReference type="Proteomes" id="UP000012065">
    <property type="component" value="Unassembled WGS sequence"/>
</dbReference>
<accession>M5C5F5</accession>
<reference evidence="8 9" key="1">
    <citation type="journal article" date="2013" name="J. Biotechnol.">
        <title>Establishment and interpretation of the genome sequence of the phytopathogenic fungus Rhizoctonia solani AG1-IB isolate 7/3/14.</title>
        <authorList>
            <person name="Wibberg D.W."/>
            <person name="Jelonek L.J."/>
            <person name="Rupp O.R."/>
            <person name="Hennig M.H."/>
            <person name="Eikmeyer F.E."/>
            <person name="Goesmann A.G."/>
            <person name="Hartmann A.H."/>
            <person name="Borriss R.B."/>
            <person name="Grosch R.G."/>
            <person name="Puehler A.P."/>
            <person name="Schlueter A.S."/>
        </authorList>
    </citation>
    <scope>NUCLEOTIDE SEQUENCE [LARGE SCALE GENOMIC DNA]</scope>
    <source>
        <strain evidence="9">AG1-IB / isolate 7/3/14</strain>
    </source>
</reference>
<sequence length="377" mass="41623">MSSKSFKDHPVAAYQPKDHQKQRSFIIPTISYDQPTDKKAYHQVQRACGAASHVVVVCGAGISTNAGIPDFRSADGLYNKALPGLSKTLGPEMFDARVLQDREKLLSYGRAMGSLRIASKRTSPTNVDGLQTSNHPQLAGHVLELHGNIHQVQCNQYGQSPDEDPNIIDQLLLKDGYVSLLTLPEGKTGAGSKWNLRSLPPGLLLPKVLHNEGSWEIELDGKLMDELEQMDSVASLLYILGTSIRTDGAAKLIRALAKQVHNNNGIVVYVDRQALRDRKLASYFDLQIQSDLDVWAKDACQSLNNLLANSVRNMNQLCKKSDGASLFMLCAVDHLLEQTTFEQLQDAFDSQAICIRYNGSTLQFVMLHDTELGKLSH</sequence>
<dbReference type="AlphaFoldDB" id="M5C5F5"/>
<feature type="domain" description="Deacetylase sirtuin-type" evidence="7">
    <location>
        <begin position="34"/>
        <end position="320"/>
    </location>
</feature>
<comment type="caution">
    <text evidence="6">Lacks conserved residue(s) required for the propagation of feature annotation.</text>
</comment>
<dbReference type="GO" id="GO:0005634">
    <property type="term" value="C:nucleus"/>
    <property type="evidence" value="ECO:0007669"/>
    <property type="project" value="TreeGrafter"/>
</dbReference>
<evidence type="ECO:0000313" key="8">
    <source>
        <dbReference type="EMBL" id="CCO34325.1"/>
    </source>
</evidence>
<dbReference type="GO" id="GO:0070403">
    <property type="term" value="F:NAD+ binding"/>
    <property type="evidence" value="ECO:0007669"/>
    <property type="project" value="InterPro"/>
</dbReference>
<keyword evidence="5" id="KW-0496">Mitochondrion</keyword>
<comment type="subcellular location">
    <subcellularLocation>
        <location evidence="1">Mitochondrion</location>
    </subcellularLocation>
</comment>
<dbReference type="InterPro" id="IPR003000">
    <property type="entry name" value="Sirtuin"/>
</dbReference>
<dbReference type="PANTHER" id="PTHR11085">
    <property type="entry name" value="NAD-DEPENDENT PROTEIN DEACYLASE SIRTUIN-5, MITOCHONDRIAL-RELATED"/>
    <property type="match status" value="1"/>
</dbReference>
<keyword evidence="3" id="KW-0808">Transferase</keyword>
<proteinExistence type="inferred from homology"/>
<comment type="similarity">
    <text evidence="2">Belongs to the sirtuin family. Class I subfamily.</text>
</comment>
<organism evidence="8 9">
    <name type="scientific">Thanatephorus cucumeris (strain AG1-IB / isolate 7/3/14)</name>
    <name type="common">Lettuce bottom rot fungus</name>
    <name type="synonym">Rhizoctonia solani</name>
    <dbReference type="NCBI Taxonomy" id="1108050"/>
    <lineage>
        <taxon>Eukaryota</taxon>
        <taxon>Fungi</taxon>
        <taxon>Dikarya</taxon>
        <taxon>Basidiomycota</taxon>
        <taxon>Agaricomycotina</taxon>
        <taxon>Agaricomycetes</taxon>
        <taxon>Cantharellales</taxon>
        <taxon>Ceratobasidiaceae</taxon>
        <taxon>Rhizoctonia</taxon>
        <taxon>Rhizoctonia solani AG-1</taxon>
    </lineage>
</organism>
<dbReference type="GO" id="GO:0017136">
    <property type="term" value="F:histone deacetylase activity, NAD-dependent"/>
    <property type="evidence" value="ECO:0007669"/>
    <property type="project" value="TreeGrafter"/>
</dbReference>
<gene>
    <name evidence="8" type="primary">HST3</name>
    <name evidence="8" type="ORF">BN14_08422</name>
</gene>
<dbReference type="Pfam" id="PF02146">
    <property type="entry name" value="SIR2"/>
    <property type="match status" value="1"/>
</dbReference>
<dbReference type="HOGENOM" id="CLU_021544_0_1_1"/>
<dbReference type="InterPro" id="IPR026590">
    <property type="entry name" value="Ssirtuin_cat_dom"/>
</dbReference>
<dbReference type="GO" id="GO:0005739">
    <property type="term" value="C:mitochondrion"/>
    <property type="evidence" value="ECO:0007669"/>
    <property type="project" value="UniProtKB-SubCell"/>
</dbReference>
<evidence type="ECO:0000256" key="3">
    <source>
        <dbReference type="ARBA" id="ARBA00022679"/>
    </source>
</evidence>
<evidence type="ECO:0000256" key="2">
    <source>
        <dbReference type="ARBA" id="ARBA00006924"/>
    </source>
</evidence>
<dbReference type="InterPro" id="IPR029035">
    <property type="entry name" value="DHS-like_NAD/FAD-binding_dom"/>
</dbReference>
<keyword evidence="4" id="KW-0520">NAD</keyword>
<protein>
    <submittedName>
        <fullName evidence="8">NAD-dependent histone deacetylase HST3</fullName>
        <ecNumber evidence="8">3.5.1.-</ecNumber>
    </submittedName>
</protein>